<name>A0A2S7I4C0_9FLAO</name>
<accession>A0A2S7I4C0</accession>
<keyword evidence="1" id="KW-0472">Membrane</keyword>
<evidence type="ECO:0000313" key="2">
    <source>
        <dbReference type="EMBL" id="PPZ91432.1"/>
    </source>
</evidence>
<feature type="transmembrane region" description="Helical" evidence="1">
    <location>
        <begin position="12"/>
        <end position="39"/>
    </location>
</feature>
<comment type="caution">
    <text evidence="2">The sequence shown here is derived from an EMBL/GenBank/DDBJ whole genome shotgun (WGS) entry which is preliminary data.</text>
</comment>
<proteinExistence type="predicted"/>
<dbReference type="AlphaFoldDB" id="A0A2S7I4C0"/>
<evidence type="ECO:0000256" key="1">
    <source>
        <dbReference type="SAM" id="Phobius"/>
    </source>
</evidence>
<evidence type="ECO:0000313" key="3">
    <source>
        <dbReference type="Proteomes" id="UP000238565"/>
    </source>
</evidence>
<feature type="transmembrane region" description="Helical" evidence="1">
    <location>
        <begin position="91"/>
        <end position="110"/>
    </location>
</feature>
<keyword evidence="1" id="KW-1133">Transmembrane helix</keyword>
<reference evidence="2 3" key="1">
    <citation type="submission" date="2018-02" db="EMBL/GenBank/DDBJ databases">
        <title>Draft genome sequence of bacterial isolates from marine environment.</title>
        <authorList>
            <person name="Singh S.K."/>
            <person name="Hill R."/>
            <person name="Major S."/>
            <person name="Cai H."/>
            <person name="Li Y."/>
        </authorList>
    </citation>
    <scope>NUCLEOTIDE SEQUENCE [LARGE SCALE GENOMIC DNA]</scope>
    <source>
        <strain evidence="2 3">IMET F</strain>
    </source>
</reference>
<organism evidence="2 3">
    <name type="scientific">Cloacibacterium normanense</name>
    <dbReference type="NCBI Taxonomy" id="237258"/>
    <lineage>
        <taxon>Bacteria</taxon>
        <taxon>Pseudomonadati</taxon>
        <taxon>Bacteroidota</taxon>
        <taxon>Flavobacteriia</taxon>
        <taxon>Flavobacteriales</taxon>
        <taxon>Weeksellaceae</taxon>
    </lineage>
</organism>
<gene>
    <name evidence="2" type="ORF">C3729_08385</name>
</gene>
<protein>
    <submittedName>
        <fullName evidence="2">Uncharacterized protein</fullName>
    </submittedName>
</protein>
<sequence>MIFEKFYEKKLIKYSLIVVFLIVAIYLHLIFYVRFALIVKPPFGVSESETLQNMKDFCFTNGILNLLYSFIAAFIVFFISRKFIFKNFKASLILSIIFLIIIILGNFRGINNYYFGLQEEFKYHNFQK</sequence>
<keyword evidence="1" id="KW-0812">Transmembrane</keyword>
<dbReference type="Proteomes" id="UP000238565">
    <property type="component" value="Unassembled WGS sequence"/>
</dbReference>
<dbReference type="EMBL" id="PTPZ01000004">
    <property type="protein sequence ID" value="PPZ91432.1"/>
    <property type="molecule type" value="Genomic_DNA"/>
</dbReference>
<feature type="transmembrane region" description="Helical" evidence="1">
    <location>
        <begin position="59"/>
        <end position="79"/>
    </location>
</feature>